<proteinExistence type="predicted"/>
<accession>A0A6I4P1C2</accession>
<comment type="caution">
    <text evidence="2">The sequence shown here is derived from an EMBL/GenBank/DDBJ whole genome shotgun (WGS) entry which is preliminary data.</text>
</comment>
<dbReference type="EMBL" id="WSTA01000143">
    <property type="protein sequence ID" value="MWC00411.1"/>
    <property type="molecule type" value="Genomic_DNA"/>
</dbReference>
<reference evidence="2 3" key="1">
    <citation type="submission" date="2019-12" db="EMBL/GenBank/DDBJ databases">
        <authorList>
            <person name="Kim Y.S."/>
        </authorList>
    </citation>
    <scope>NUCLEOTIDE SEQUENCE [LARGE SCALE GENOMIC DNA]</scope>
    <source>
        <strain evidence="2 3">MMS17-SY077</strain>
    </source>
</reference>
<feature type="region of interest" description="Disordered" evidence="1">
    <location>
        <begin position="1"/>
        <end position="101"/>
    </location>
</feature>
<keyword evidence="3" id="KW-1185">Reference proteome</keyword>
<evidence type="ECO:0000313" key="3">
    <source>
        <dbReference type="Proteomes" id="UP000438182"/>
    </source>
</evidence>
<dbReference type="Proteomes" id="UP000438182">
    <property type="component" value="Unassembled WGS sequence"/>
</dbReference>
<dbReference type="AlphaFoldDB" id="A0A6I4P1C2"/>
<dbReference type="RefSeq" id="WP_160427041.1">
    <property type="nucleotide sequence ID" value="NZ_WSTA01000143.1"/>
</dbReference>
<name>A0A6I4P1C2_9MICO</name>
<feature type="compositionally biased region" description="Low complexity" evidence="1">
    <location>
        <begin position="29"/>
        <end position="38"/>
    </location>
</feature>
<organism evidence="2 3">
    <name type="scientific">Agromyces seonyuensis</name>
    <dbReference type="NCBI Taxonomy" id="2662446"/>
    <lineage>
        <taxon>Bacteria</taxon>
        <taxon>Bacillati</taxon>
        <taxon>Actinomycetota</taxon>
        <taxon>Actinomycetes</taxon>
        <taxon>Micrococcales</taxon>
        <taxon>Microbacteriaceae</taxon>
        <taxon>Agromyces</taxon>
    </lineage>
</organism>
<protein>
    <submittedName>
        <fullName evidence="2">Uncharacterized protein</fullName>
    </submittedName>
</protein>
<gene>
    <name evidence="2" type="ORF">GB864_17880</name>
</gene>
<evidence type="ECO:0000313" key="2">
    <source>
        <dbReference type="EMBL" id="MWC00411.1"/>
    </source>
</evidence>
<sequence length="101" mass="10866">MTGVQACAPPVWGRSDPGPASTPSRPLRGRPAAPVVRRPVGRADETAALDREPADLSGTRDVPPLRVGLSDPKAETRPVPLPPPDPDELPWWRRPQEPADD</sequence>
<feature type="compositionally biased region" description="Basic and acidic residues" evidence="1">
    <location>
        <begin position="41"/>
        <end position="54"/>
    </location>
</feature>
<evidence type="ECO:0000256" key="1">
    <source>
        <dbReference type="SAM" id="MobiDB-lite"/>
    </source>
</evidence>
<feature type="compositionally biased region" description="Basic and acidic residues" evidence="1">
    <location>
        <begin position="90"/>
        <end position="101"/>
    </location>
</feature>